<dbReference type="GO" id="GO:0019433">
    <property type="term" value="P:triglyceride catabolic process"/>
    <property type="evidence" value="ECO:0007669"/>
    <property type="project" value="TreeGrafter"/>
</dbReference>
<dbReference type="VEuPathDB" id="TriTrypDB:TEOVI_000874300"/>
<dbReference type="InterPro" id="IPR016035">
    <property type="entry name" value="Acyl_Trfase/lysoPLipase"/>
</dbReference>
<evidence type="ECO:0000256" key="3">
    <source>
        <dbReference type="SAM" id="Phobius"/>
    </source>
</evidence>
<keyword evidence="2" id="KW-0378">Hydrolase</keyword>
<evidence type="ECO:0000256" key="2">
    <source>
        <dbReference type="PROSITE-ProRule" id="PRU01161"/>
    </source>
</evidence>
<feature type="short sequence motif" description="GXSXG" evidence="2">
    <location>
        <begin position="66"/>
        <end position="70"/>
    </location>
</feature>
<comment type="caution">
    <text evidence="2">Lacks conserved residue(s) required for the propagation of feature annotation.</text>
</comment>
<dbReference type="RefSeq" id="XP_067079294.1">
    <property type="nucleotide sequence ID" value="XM_067223193.1"/>
</dbReference>
<dbReference type="AlphaFoldDB" id="A0A1G4I808"/>
<dbReference type="PANTHER" id="PTHR12406:SF42">
    <property type="entry name" value="PNPLA DOMAIN-CONTAINING PROTEIN"/>
    <property type="match status" value="1"/>
</dbReference>
<dbReference type="PROSITE" id="PS51635">
    <property type="entry name" value="PNPLA"/>
    <property type="match status" value="1"/>
</dbReference>
<evidence type="ECO:0000313" key="5">
    <source>
        <dbReference type="EMBL" id="SCU68061.1"/>
    </source>
</evidence>
<keyword evidence="3" id="KW-0472">Membrane</keyword>
<comment type="caution">
    <text evidence="5">The sequence shown here is derived from an EMBL/GenBank/DDBJ whole genome shotgun (WGS) entry which is preliminary data.</text>
</comment>
<dbReference type="GO" id="GO:0004806">
    <property type="term" value="F:triacylglycerol lipase activity"/>
    <property type="evidence" value="ECO:0007669"/>
    <property type="project" value="TreeGrafter"/>
</dbReference>
<feature type="active site" description="Nucleophile" evidence="2">
    <location>
        <position position="68"/>
    </location>
</feature>
<evidence type="ECO:0000259" key="4">
    <source>
        <dbReference type="PROSITE" id="PS51635"/>
    </source>
</evidence>
<evidence type="ECO:0000256" key="1">
    <source>
        <dbReference type="ARBA" id="ARBA00023098"/>
    </source>
</evidence>
<dbReference type="SUPFAM" id="SSF52151">
    <property type="entry name" value="FabD/lysophospholipase-like"/>
    <property type="match status" value="1"/>
</dbReference>
<feature type="active site" description="Proton acceptor" evidence="2">
    <location>
        <position position="194"/>
    </location>
</feature>
<keyword evidence="1 2" id="KW-0443">Lipid metabolism</keyword>
<feature type="transmembrane region" description="Helical" evidence="3">
    <location>
        <begin position="299"/>
        <end position="326"/>
    </location>
</feature>
<dbReference type="GO" id="GO:0005737">
    <property type="term" value="C:cytoplasm"/>
    <property type="evidence" value="ECO:0007669"/>
    <property type="project" value="TreeGrafter"/>
</dbReference>
<dbReference type="GO" id="GO:0016020">
    <property type="term" value="C:membrane"/>
    <property type="evidence" value="ECO:0007669"/>
    <property type="project" value="TreeGrafter"/>
</dbReference>
<keyword evidence="6" id="KW-1185">Reference proteome</keyword>
<keyword evidence="2" id="KW-0442">Lipid degradation</keyword>
<dbReference type="GeneID" id="92382677"/>
<keyword evidence="3" id="KW-0812">Transmembrane</keyword>
<dbReference type="InterPro" id="IPR002641">
    <property type="entry name" value="PNPLA_dom"/>
</dbReference>
<accession>A0A1G4I808</accession>
<dbReference type="GO" id="GO:0005811">
    <property type="term" value="C:lipid droplet"/>
    <property type="evidence" value="ECO:0007669"/>
    <property type="project" value="TreeGrafter"/>
</dbReference>
<reference evidence="5" key="1">
    <citation type="submission" date="2016-09" db="EMBL/GenBank/DDBJ databases">
        <authorList>
            <person name="Hebert L."/>
            <person name="Moumen B."/>
        </authorList>
    </citation>
    <scope>NUCLEOTIDE SEQUENCE [LARGE SCALE GENOMIC DNA]</scope>
    <source>
        <strain evidence="5">OVI</strain>
    </source>
</reference>
<evidence type="ECO:0000313" key="6">
    <source>
        <dbReference type="Proteomes" id="UP000195570"/>
    </source>
</evidence>
<name>A0A1G4I808_TRYEQ</name>
<dbReference type="GO" id="GO:0055088">
    <property type="term" value="P:lipid homeostasis"/>
    <property type="evidence" value="ECO:0007669"/>
    <property type="project" value="TreeGrafter"/>
</dbReference>
<feature type="short sequence motif" description="DGA/G" evidence="2">
    <location>
        <begin position="194"/>
        <end position="196"/>
    </location>
</feature>
<feature type="domain" description="PNPLA" evidence="4">
    <location>
        <begin position="27"/>
        <end position="207"/>
    </location>
</feature>
<dbReference type="InterPro" id="IPR033562">
    <property type="entry name" value="PLPL"/>
</dbReference>
<sequence length="380" mass="43222">MHKLTQLLRYRKTEDELVESPSVDLTLSFSAGGWLQMYHFGGAQAIVDSGLLEKLAAEGKRVRFCGCSAGSLAATMLASKMHCFEKVRERVIMYGEHYRSSWIYLFCMINYLKDSLDMFGKHMRDLENNPELNGKLNDGSLEIYVTKLPYIKGKVITTFKNYDEIVESMLASCCLAPLVGMPFKLRSTGEWVCDGALTTVTPRMGEPSTITVSPFYYSSATIHPTVFVPVWWGLCPPAEATHRDLFTLGYNDMLKGLMACGHVSKEVGEPLLKPDVSGAFKDMKRIGIFHHWAGRPLLLFVRLVVCFFIYFELCLACMACIMRSLLRVDREPLRNMRANVVNMLTFRTLRRLLFNQDVQGSDQHLERTSCIFRVFRPIVL</sequence>
<dbReference type="EMBL" id="CZPT02000874">
    <property type="protein sequence ID" value="SCU68061.1"/>
    <property type="molecule type" value="Genomic_DNA"/>
</dbReference>
<dbReference type="PANTHER" id="PTHR12406">
    <property type="entry name" value="CALCIUM-INDEPENDENT PHOSPHOLIPASE A2 IPLA2 -RELATED"/>
    <property type="match status" value="1"/>
</dbReference>
<dbReference type="Proteomes" id="UP000195570">
    <property type="component" value="Unassembled WGS sequence"/>
</dbReference>
<dbReference type="Pfam" id="PF01734">
    <property type="entry name" value="Patatin"/>
    <property type="match status" value="1"/>
</dbReference>
<organism evidence="5 6">
    <name type="scientific">Trypanosoma equiperdum</name>
    <dbReference type="NCBI Taxonomy" id="5694"/>
    <lineage>
        <taxon>Eukaryota</taxon>
        <taxon>Discoba</taxon>
        <taxon>Euglenozoa</taxon>
        <taxon>Kinetoplastea</taxon>
        <taxon>Metakinetoplastina</taxon>
        <taxon>Trypanosomatida</taxon>
        <taxon>Trypanosomatidae</taxon>
        <taxon>Trypanosoma</taxon>
    </lineage>
</organism>
<gene>
    <name evidence="5" type="ORF">TEOVI_000874300</name>
</gene>
<proteinExistence type="predicted"/>
<keyword evidence="3" id="KW-1133">Transmembrane helix</keyword>
<protein>
    <recommendedName>
        <fullName evidence="4">PNPLA domain-containing protein</fullName>
    </recommendedName>
</protein>